<evidence type="ECO:0000256" key="1">
    <source>
        <dbReference type="ARBA" id="ARBA00001971"/>
    </source>
</evidence>
<accession>A0AAD7C3A4</accession>
<proteinExistence type="inferred from homology"/>
<organism evidence="12 13">
    <name type="scientific">Roridomyces roridus</name>
    <dbReference type="NCBI Taxonomy" id="1738132"/>
    <lineage>
        <taxon>Eukaryota</taxon>
        <taxon>Fungi</taxon>
        <taxon>Dikarya</taxon>
        <taxon>Basidiomycota</taxon>
        <taxon>Agaricomycotina</taxon>
        <taxon>Agaricomycetes</taxon>
        <taxon>Agaricomycetidae</taxon>
        <taxon>Agaricales</taxon>
        <taxon>Marasmiineae</taxon>
        <taxon>Mycenaceae</taxon>
        <taxon>Roridomyces</taxon>
    </lineage>
</organism>
<dbReference type="PANTHER" id="PTHR46300:SF7">
    <property type="entry name" value="P450, PUTATIVE (EUROFUNG)-RELATED"/>
    <property type="match status" value="1"/>
</dbReference>
<dbReference type="GO" id="GO:0005506">
    <property type="term" value="F:iron ion binding"/>
    <property type="evidence" value="ECO:0007669"/>
    <property type="project" value="InterPro"/>
</dbReference>
<name>A0AAD7C3A4_9AGAR</name>
<evidence type="ECO:0000313" key="12">
    <source>
        <dbReference type="EMBL" id="KAJ7638180.1"/>
    </source>
</evidence>
<evidence type="ECO:0000256" key="11">
    <source>
        <dbReference type="SAM" id="SignalP"/>
    </source>
</evidence>
<feature type="chain" id="PRO_5042172306" evidence="11">
    <location>
        <begin position="23"/>
        <end position="488"/>
    </location>
</feature>
<dbReference type="EMBL" id="JARKIF010000005">
    <property type="protein sequence ID" value="KAJ7638180.1"/>
    <property type="molecule type" value="Genomic_DNA"/>
</dbReference>
<dbReference type="SUPFAM" id="SSF48264">
    <property type="entry name" value="Cytochrome P450"/>
    <property type="match status" value="1"/>
</dbReference>
<evidence type="ECO:0000256" key="7">
    <source>
        <dbReference type="ARBA" id="ARBA00023004"/>
    </source>
</evidence>
<comment type="caution">
    <text evidence="12">The sequence shown here is derived from an EMBL/GenBank/DDBJ whole genome shotgun (WGS) entry which is preliminary data.</text>
</comment>
<dbReference type="InterPro" id="IPR017972">
    <property type="entry name" value="Cyt_P450_CS"/>
</dbReference>
<evidence type="ECO:0000256" key="2">
    <source>
        <dbReference type="ARBA" id="ARBA00005179"/>
    </source>
</evidence>
<reference evidence="12" key="1">
    <citation type="submission" date="2023-03" db="EMBL/GenBank/DDBJ databases">
        <title>Massive genome expansion in bonnet fungi (Mycena s.s.) driven by repeated elements and novel gene families across ecological guilds.</title>
        <authorList>
            <consortium name="Lawrence Berkeley National Laboratory"/>
            <person name="Harder C.B."/>
            <person name="Miyauchi S."/>
            <person name="Viragh M."/>
            <person name="Kuo A."/>
            <person name="Thoen E."/>
            <person name="Andreopoulos B."/>
            <person name="Lu D."/>
            <person name="Skrede I."/>
            <person name="Drula E."/>
            <person name="Henrissat B."/>
            <person name="Morin E."/>
            <person name="Kohler A."/>
            <person name="Barry K."/>
            <person name="LaButti K."/>
            <person name="Morin E."/>
            <person name="Salamov A."/>
            <person name="Lipzen A."/>
            <person name="Mereny Z."/>
            <person name="Hegedus B."/>
            <person name="Baldrian P."/>
            <person name="Stursova M."/>
            <person name="Weitz H."/>
            <person name="Taylor A."/>
            <person name="Grigoriev I.V."/>
            <person name="Nagy L.G."/>
            <person name="Martin F."/>
            <person name="Kauserud H."/>
        </authorList>
    </citation>
    <scope>NUCLEOTIDE SEQUENCE</scope>
    <source>
        <strain evidence="12">9284</strain>
    </source>
</reference>
<evidence type="ECO:0000256" key="8">
    <source>
        <dbReference type="ARBA" id="ARBA00023033"/>
    </source>
</evidence>
<comment type="pathway">
    <text evidence="2">Secondary metabolite biosynthesis.</text>
</comment>
<keyword evidence="8 10" id="KW-0503">Monooxygenase</keyword>
<keyword evidence="13" id="KW-1185">Reference proteome</keyword>
<evidence type="ECO:0000256" key="3">
    <source>
        <dbReference type="ARBA" id="ARBA00010617"/>
    </source>
</evidence>
<dbReference type="InterPro" id="IPR001128">
    <property type="entry name" value="Cyt_P450"/>
</dbReference>
<dbReference type="CDD" id="cd11065">
    <property type="entry name" value="CYP64-like"/>
    <property type="match status" value="1"/>
</dbReference>
<sequence>MSDLPLTTIFVAALLAWAGVHRLCNNPRYPPGPSGYPLVGNIFKFSPVGPWTKLTEYKKKSSVQTDILFFHGLGNSILVLNSMEAITDLLDKEGGISSDRPVFTVVGELMGLGQSMALLPYGQDWRRHRKLAHTALGPNAVKRYHTIQEDLAVLLCKSMLEKPLDFFGHVRLISSRIVLAITYGLSVDQADNEYITDAEATMDMVGRSTRPGAFLCDLIPAMKYLPSWMPFQQEAKKGREMIESLVTKPYNYALQHMASGEHPSLVQELWDSTSERSLGFQHDLKWMTGSLYGAAGDSNYATILTFMMAMAMYPEKQRLAQAEIDRVVGSERMPSVSDRASLPYVNALIKETMRWHPALPLGIARSTSKDTTYRGFLIPKGTVVLPNICNADEFVPEQDTAPVDPGLWAFGFGRRICPGKHLAENSVFIIISSLLATLDISLPPNGVVNPEFDKDHLVSYPHDFKCTINARSSTTENLVQTRAQESKV</sequence>
<dbReference type="PRINTS" id="PR00385">
    <property type="entry name" value="P450"/>
</dbReference>
<keyword evidence="5 9" id="KW-0479">Metal-binding</keyword>
<evidence type="ECO:0000256" key="4">
    <source>
        <dbReference type="ARBA" id="ARBA00022617"/>
    </source>
</evidence>
<keyword evidence="4 9" id="KW-0349">Heme</keyword>
<keyword evidence="11" id="KW-0732">Signal</keyword>
<protein>
    <submittedName>
        <fullName evidence="12">Cytochrome P450</fullName>
    </submittedName>
</protein>
<keyword evidence="7 9" id="KW-0408">Iron</keyword>
<dbReference type="GO" id="GO:0016705">
    <property type="term" value="F:oxidoreductase activity, acting on paired donors, with incorporation or reduction of molecular oxygen"/>
    <property type="evidence" value="ECO:0007669"/>
    <property type="project" value="InterPro"/>
</dbReference>
<keyword evidence="6 10" id="KW-0560">Oxidoreductase</keyword>
<evidence type="ECO:0000313" key="13">
    <source>
        <dbReference type="Proteomes" id="UP001221142"/>
    </source>
</evidence>
<dbReference type="PRINTS" id="PR00463">
    <property type="entry name" value="EP450I"/>
</dbReference>
<dbReference type="InterPro" id="IPR050364">
    <property type="entry name" value="Cytochrome_P450_fung"/>
</dbReference>
<evidence type="ECO:0000256" key="9">
    <source>
        <dbReference type="PIRSR" id="PIRSR602401-1"/>
    </source>
</evidence>
<evidence type="ECO:0000256" key="6">
    <source>
        <dbReference type="ARBA" id="ARBA00023002"/>
    </source>
</evidence>
<feature type="signal peptide" evidence="11">
    <location>
        <begin position="1"/>
        <end position="22"/>
    </location>
</feature>
<dbReference type="GO" id="GO:0020037">
    <property type="term" value="F:heme binding"/>
    <property type="evidence" value="ECO:0007669"/>
    <property type="project" value="InterPro"/>
</dbReference>
<comment type="similarity">
    <text evidence="3 10">Belongs to the cytochrome P450 family.</text>
</comment>
<feature type="binding site" description="axial binding residue" evidence="9">
    <location>
        <position position="417"/>
    </location>
    <ligand>
        <name>heme</name>
        <dbReference type="ChEBI" id="CHEBI:30413"/>
    </ligand>
    <ligandPart>
        <name>Fe</name>
        <dbReference type="ChEBI" id="CHEBI:18248"/>
    </ligandPart>
</feature>
<dbReference type="InterPro" id="IPR036396">
    <property type="entry name" value="Cyt_P450_sf"/>
</dbReference>
<dbReference type="Proteomes" id="UP001221142">
    <property type="component" value="Unassembled WGS sequence"/>
</dbReference>
<dbReference type="Gene3D" id="1.10.630.10">
    <property type="entry name" value="Cytochrome P450"/>
    <property type="match status" value="1"/>
</dbReference>
<dbReference type="PROSITE" id="PS00086">
    <property type="entry name" value="CYTOCHROME_P450"/>
    <property type="match status" value="1"/>
</dbReference>
<dbReference type="AlphaFoldDB" id="A0AAD7C3A4"/>
<dbReference type="InterPro" id="IPR002401">
    <property type="entry name" value="Cyt_P450_E_grp-I"/>
</dbReference>
<gene>
    <name evidence="12" type="ORF">FB45DRAFT_988395</name>
</gene>
<dbReference type="GO" id="GO:0004497">
    <property type="term" value="F:monooxygenase activity"/>
    <property type="evidence" value="ECO:0007669"/>
    <property type="project" value="UniProtKB-KW"/>
</dbReference>
<comment type="cofactor">
    <cofactor evidence="1 9">
        <name>heme</name>
        <dbReference type="ChEBI" id="CHEBI:30413"/>
    </cofactor>
</comment>
<dbReference type="Pfam" id="PF00067">
    <property type="entry name" value="p450"/>
    <property type="match status" value="1"/>
</dbReference>
<dbReference type="PANTHER" id="PTHR46300">
    <property type="entry name" value="P450, PUTATIVE (EUROFUNG)-RELATED-RELATED"/>
    <property type="match status" value="1"/>
</dbReference>
<evidence type="ECO:0000256" key="10">
    <source>
        <dbReference type="RuleBase" id="RU000461"/>
    </source>
</evidence>
<evidence type="ECO:0000256" key="5">
    <source>
        <dbReference type="ARBA" id="ARBA00022723"/>
    </source>
</evidence>